<keyword evidence="2" id="KW-0732">Signal</keyword>
<dbReference type="Proteomes" id="UP000325113">
    <property type="component" value="Unassembled WGS sequence"/>
</dbReference>
<proteinExistence type="predicted"/>
<feature type="region of interest" description="Disordered" evidence="1">
    <location>
        <begin position="914"/>
        <end position="944"/>
    </location>
</feature>
<dbReference type="EMBL" id="VLTM01000013">
    <property type="protein sequence ID" value="KAA0165337.1"/>
    <property type="molecule type" value="Genomic_DNA"/>
</dbReference>
<evidence type="ECO:0000313" key="4">
    <source>
        <dbReference type="Proteomes" id="UP000325113"/>
    </source>
</evidence>
<evidence type="ECO:0000256" key="1">
    <source>
        <dbReference type="SAM" id="MobiDB-lite"/>
    </source>
</evidence>
<reference evidence="3 4" key="1">
    <citation type="submission" date="2019-07" db="EMBL/GenBank/DDBJ databases">
        <title>Genomes of Cafeteria roenbergensis.</title>
        <authorList>
            <person name="Fischer M.G."/>
            <person name="Hackl T."/>
            <person name="Roman M."/>
        </authorList>
    </citation>
    <scope>NUCLEOTIDE SEQUENCE [LARGE SCALE GENOMIC DNA]</scope>
    <source>
        <strain evidence="3 4">Cflag</strain>
    </source>
</reference>
<protein>
    <submittedName>
        <fullName evidence="3">Uncharacterized protein</fullName>
    </submittedName>
</protein>
<sequence length="1587" mass="156115">MRAAMSLAALAAAAIAFLPARATPTGRVIAPTVLSAEGVDGVGASLKVAPEFVAAHGTAVFAIAVAGSGTNEARLGIAAWEGLQAQPSQLRPASDYFSSSAQPAQVVVWVYTEGRTEAGAGPDALFVLKNSSGAESSTLTGDAAAADVEAALQQVLPGADGVAEQLEGGPGQSAWQLSFMAPSDSVTAALAAGAPPAAFVSATVAQERKAATVAVLAPNASSVMSTAPVLPEDLHIALNMTQSGLLERQAGVNSTGPLLAASQQWLALGVPSLLGGRGTVVVWARQPSASAEAAPLSAPRLITPSTQSLAARSMAEAMAANATALSTGPNPWLSGNSAATSEATDNAAGPGGPMSQLLLPSLSNFSGPALGAAVALDGSWLAVAAPSHRAASNAETGGFAVFGLSADGPGGAPRAVLSLSASVPDSMLPFAALSGPHPGARLLGPGLRSQPLRCGSSLALGGGFLVVGCPGLSMPATATSPAMESTGGLLVLRQARPANASAVAEAWPGSSPESATQPAELRGEAPLTARAGDSAVRPAEELVRSAAWVVVQVLVPLDARPGMRLGAGSGAAVDDNDAAGDPNATVPTGRGAMLAVSSRFVVAAAPGTDVVVAWRRRNGRARGFDPASQQTLRALAGQTGHAVVVAGVQLLGPRIAVSLAGSVSGMAGPVPLVLFRADALGFFYDQGEVVAAGAQAGQPGLTFGLSADRCAGGLGVGIGAAVATAEGASPMLRLLAACRAAGPSAEATIALLDSPARCPDLADPAAVLLTLGEGGPPVSIATARSLHATEGGEGMPSSLCGDVAPRSPLLAGSVPINASAIGGSAGSDPAPGVAVTAAAPGWAEQCAQGTTAGGSGGGEAVCPAPPACGIPCAYGSSLASGAQLAACEATAVWSLFPDELPTCEPLLAVSPRQAAPKAPQRLSASDAPGSLGPVAQPGLPTGGRTDVPRLSLLASLLLASPIQQQQQQQQGSGAQAEGTVSSLGWALQGAVRPALPAGFSQVEALASVLGASRAVDGTFAAARGASAVAPVLSGQASLPAPSRAPGNVSATQAGLPAVTEASGGYTAAPPNHTEAPLRASQEELRAQGLAVALAAAAAGLLSADTQPSTRGATTVPPSALQTALSGVRAALLLPRSTSHSLAAELVQPVRGRRHNVTACAEDEERCGAVPAGAILPGPAGQGPATHPSQRWSAPAETLDPLRRPLSLPAQGFGVAGPAQRAADENATVAAFWSAAGARGVSAGLRHLGAASGPLLRFAPPNRSTALQPGAAAPLGARPDAAGSLLLSDGDMLSAEALLAPMTWQGGSQDVDVLVTADGAPALGGSPLAATLPLRVCCQAGRGREPASASQAEAGPRRARVRLAVPEGSSYTLSSAVDSADYNGPTLLDAVMAMASLRLGNVSQALRLAGASADIVPPPVGAQLGAGGGTGWAQGLGAGTAALDVPGASIELVGQPSDAWSAYDTSGTATTSVHPVIGRELPYPSGAFVDFALTGFGTPWPDAGNPCAALATQAEEGGTTGGTEPTPPASEPELAVVAVRGGYAPYDSSSSWRLADDIALQLVRAAGMPVTWWERRGCVAADRRSLSV</sequence>
<evidence type="ECO:0000313" key="3">
    <source>
        <dbReference type="EMBL" id="KAA0165337.1"/>
    </source>
</evidence>
<feature type="region of interest" description="Disordered" evidence="1">
    <location>
        <begin position="329"/>
        <end position="352"/>
    </location>
</feature>
<accession>A0A5A8DL09</accession>
<feature type="chain" id="PRO_5023048017" evidence="2">
    <location>
        <begin position="23"/>
        <end position="1587"/>
    </location>
</feature>
<comment type="caution">
    <text evidence="3">The sequence shown here is derived from an EMBL/GenBank/DDBJ whole genome shotgun (WGS) entry which is preliminary data.</text>
</comment>
<feature type="signal peptide" evidence="2">
    <location>
        <begin position="1"/>
        <end position="22"/>
    </location>
</feature>
<evidence type="ECO:0000256" key="2">
    <source>
        <dbReference type="SAM" id="SignalP"/>
    </source>
</evidence>
<gene>
    <name evidence="3" type="ORF">FNF31_01990</name>
</gene>
<feature type="compositionally biased region" description="Polar residues" evidence="1">
    <location>
        <begin position="333"/>
        <end position="344"/>
    </location>
</feature>
<organism evidence="3 4">
    <name type="scientific">Cafeteria roenbergensis</name>
    <name type="common">Marine flagellate</name>
    <dbReference type="NCBI Taxonomy" id="33653"/>
    <lineage>
        <taxon>Eukaryota</taxon>
        <taxon>Sar</taxon>
        <taxon>Stramenopiles</taxon>
        <taxon>Bigyra</taxon>
        <taxon>Opalozoa</taxon>
        <taxon>Bicosoecida</taxon>
        <taxon>Cafeteriaceae</taxon>
        <taxon>Cafeteria</taxon>
    </lineage>
</organism>
<name>A0A5A8DL09_CAFRO</name>